<evidence type="ECO:0000313" key="2">
    <source>
        <dbReference type="EMBL" id="CAB4157944.1"/>
    </source>
</evidence>
<protein>
    <submittedName>
        <fullName evidence="1">Uncharacterized protein</fullName>
    </submittedName>
</protein>
<reference evidence="1" key="1">
    <citation type="submission" date="2020-04" db="EMBL/GenBank/DDBJ databases">
        <authorList>
            <person name="Chiriac C."/>
            <person name="Salcher M."/>
            <person name="Ghai R."/>
            <person name="Kavagutti S V."/>
        </authorList>
    </citation>
    <scope>NUCLEOTIDE SEQUENCE</scope>
</reference>
<organism evidence="1">
    <name type="scientific">uncultured Caudovirales phage</name>
    <dbReference type="NCBI Taxonomy" id="2100421"/>
    <lineage>
        <taxon>Viruses</taxon>
        <taxon>Duplodnaviria</taxon>
        <taxon>Heunggongvirae</taxon>
        <taxon>Uroviricota</taxon>
        <taxon>Caudoviricetes</taxon>
        <taxon>Peduoviridae</taxon>
        <taxon>Maltschvirus</taxon>
        <taxon>Maltschvirus maltsch</taxon>
    </lineage>
</organism>
<accession>A0A6J5M343</accession>
<gene>
    <name evidence="1" type="ORF">UFOVP414_18</name>
    <name evidence="2" type="ORF">UFOVP687_38</name>
</gene>
<name>A0A6J5M343_9CAUD</name>
<proteinExistence type="predicted"/>
<evidence type="ECO:0000313" key="1">
    <source>
        <dbReference type="EMBL" id="CAB4141365.1"/>
    </source>
</evidence>
<dbReference type="EMBL" id="LR796389">
    <property type="protein sequence ID" value="CAB4141365.1"/>
    <property type="molecule type" value="Genomic_DNA"/>
</dbReference>
<dbReference type="EMBL" id="LR796665">
    <property type="protein sequence ID" value="CAB4157944.1"/>
    <property type="molecule type" value="Genomic_DNA"/>
</dbReference>
<sequence length="106" mass="12255">MAASRSPTQRSLEYLRDLGYHCEIVEKWNSFTKQRKDLWGWCDILAIRENEVLAVQVTASAVANRIQKIQESTTVALVRKAGIRIEVHGWRKNVKGRYVIRVEDIS</sequence>